<feature type="transmembrane region" description="Helical" evidence="1">
    <location>
        <begin position="200"/>
        <end position="221"/>
    </location>
</feature>
<feature type="transmembrane region" description="Helical" evidence="1">
    <location>
        <begin position="119"/>
        <end position="137"/>
    </location>
</feature>
<dbReference type="AlphaFoldDB" id="A0AAU7T648"/>
<reference evidence="2" key="1">
    <citation type="submission" date="2024-06" db="EMBL/GenBank/DDBJ databases">
        <title>Kribbella sp. strain HUAS MG21 genome sequences.</title>
        <authorList>
            <person name="Mo P."/>
        </authorList>
    </citation>
    <scope>NUCLEOTIDE SEQUENCE</scope>
    <source>
        <strain evidence="2">HUAS MG21</strain>
    </source>
</reference>
<feature type="transmembrane region" description="Helical" evidence="1">
    <location>
        <begin position="165"/>
        <end position="188"/>
    </location>
</feature>
<organism evidence="2">
    <name type="scientific">Kribbella sp. HUAS MG21</name>
    <dbReference type="NCBI Taxonomy" id="3160966"/>
    <lineage>
        <taxon>Bacteria</taxon>
        <taxon>Bacillati</taxon>
        <taxon>Actinomycetota</taxon>
        <taxon>Actinomycetes</taxon>
        <taxon>Propionibacteriales</taxon>
        <taxon>Kribbellaceae</taxon>
        <taxon>Kribbella</taxon>
    </lineage>
</organism>
<sequence length="225" mass="23002">MSADLWPVVGAVLPQALAIALSPVPLVCVLLTLMTPRPVRAALCVAVGWYGALAIATALVVVLTDTVADYSAETARDGVDVIRLAVGALFAVLAVRYWRARPAPGAPPKRPRLLDRISTLSAAGLVVTGSVAALANLKNLPLILSAGSYLGAANLAPGPATAATAAFVTAASASVLLPIPIVLLVGVARITPALKALESWLLTNLNLITATILLLLAIILITQAF</sequence>
<gene>
    <name evidence="2" type="ORF">ABN611_26880</name>
</gene>
<dbReference type="EMBL" id="CP158165">
    <property type="protein sequence ID" value="XBV22177.1"/>
    <property type="molecule type" value="Genomic_DNA"/>
</dbReference>
<dbReference type="InterPro" id="IPR021315">
    <property type="entry name" value="Gap/Sap"/>
</dbReference>
<dbReference type="Pfam" id="PF11139">
    <property type="entry name" value="SfLAP"/>
    <property type="match status" value="1"/>
</dbReference>
<evidence type="ECO:0000256" key="1">
    <source>
        <dbReference type="SAM" id="Phobius"/>
    </source>
</evidence>
<feature type="transmembrane region" description="Helical" evidence="1">
    <location>
        <begin position="81"/>
        <end position="98"/>
    </location>
</feature>
<proteinExistence type="predicted"/>
<accession>A0AAU7T648</accession>
<name>A0AAU7T648_9ACTN</name>
<keyword evidence="1" id="KW-0812">Transmembrane</keyword>
<keyword evidence="1" id="KW-0472">Membrane</keyword>
<feature type="transmembrane region" description="Helical" evidence="1">
    <location>
        <begin position="12"/>
        <end position="34"/>
    </location>
</feature>
<feature type="transmembrane region" description="Helical" evidence="1">
    <location>
        <begin position="41"/>
        <end position="61"/>
    </location>
</feature>
<protein>
    <submittedName>
        <fullName evidence="2">GAP family protein</fullName>
    </submittedName>
</protein>
<dbReference type="RefSeq" id="WP_350275023.1">
    <property type="nucleotide sequence ID" value="NZ_CP158165.1"/>
</dbReference>
<evidence type="ECO:0000313" key="2">
    <source>
        <dbReference type="EMBL" id="XBV22177.1"/>
    </source>
</evidence>
<keyword evidence="1" id="KW-1133">Transmembrane helix</keyword>